<reference evidence="2" key="1">
    <citation type="submission" date="2009-08" db="EMBL/GenBank/DDBJ databases">
        <title>The complete genome of Chitinophaga pinensis DSM 2588.</title>
        <authorList>
            <consortium name="US DOE Joint Genome Institute (JGI-PGF)"/>
            <person name="Lucas S."/>
            <person name="Copeland A."/>
            <person name="Lapidus A."/>
            <person name="Glavina del Rio T."/>
            <person name="Dalin E."/>
            <person name="Tice H."/>
            <person name="Bruce D."/>
            <person name="Goodwin L."/>
            <person name="Pitluck S."/>
            <person name="Kyrpides N."/>
            <person name="Mavromatis K."/>
            <person name="Ivanova N."/>
            <person name="Mikhailova N."/>
            <person name="Sims D."/>
            <person name="Meinche L."/>
            <person name="Brettin T."/>
            <person name="Detter J.C."/>
            <person name="Han C."/>
            <person name="Larimer F."/>
            <person name="Land M."/>
            <person name="Hauser L."/>
            <person name="Markowitz V."/>
            <person name="Cheng J.-F."/>
            <person name="Hugenholtz P."/>
            <person name="Woyke T."/>
            <person name="Wu D."/>
            <person name="Spring S."/>
            <person name="Klenk H.-P."/>
            <person name="Eisen J.A."/>
        </authorList>
    </citation>
    <scope>NUCLEOTIDE SEQUENCE [LARGE SCALE GENOMIC DNA]</scope>
    <source>
        <strain evidence="2">ATCC 43595 / DSM 2588 / LMG 13176 / NBRC 15968 / NCIMB 11800 / UQM 2034</strain>
    </source>
</reference>
<protein>
    <submittedName>
        <fullName evidence="1">Uncharacterized protein</fullName>
    </submittedName>
</protein>
<gene>
    <name evidence="1" type="ordered locus">Cpin_0154</name>
</gene>
<dbReference type="AlphaFoldDB" id="A0A979FYW1"/>
<proteinExistence type="predicted"/>
<dbReference type="EMBL" id="CP001699">
    <property type="protein sequence ID" value="ACU57656.1"/>
    <property type="molecule type" value="Genomic_DNA"/>
</dbReference>
<dbReference type="KEGG" id="cpi:Cpin_0154"/>
<dbReference type="OrthoDB" id="798785at2"/>
<dbReference type="Proteomes" id="UP000002215">
    <property type="component" value="Chromosome"/>
</dbReference>
<organism evidence="1 2">
    <name type="scientific">Chitinophaga pinensis (strain ATCC 43595 / DSM 2588 / LMG 13176 / NBRC 15968 / NCIMB 11800 / UQM 2034)</name>
    <dbReference type="NCBI Taxonomy" id="485918"/>
    <lineage>
        <taxon>Bacteria</taxon>
        <taxon>Pseudomonadati</taxon>
        <taxon>Bacteroidota</taxon>
        <taxon>Chitinophagia</taxon>
        <taxon>Chitinophagales</taxon>
        <taxon>Chitinophagaceae</taxon>
        <taxon>Chitinophaga</taxon>
    </lineage>
</organism>
<accession>A0A979FYW1</accession>
<dbReference type="RefSeq" id="WP_012787832.1">
    <property type="nucleotide sequence ID" value="NC_013132.1"/>
</dbReference>
<reference evidence="1 2" key="2">
    <citation type="journal article" date="2010" name="Stand. Genomic Sci.">
        <title>Complete genome sequence of Chitinophaga pinensis type strain (UQM 2034).</title>
        <authorList>
            <person name="Glavina Del Rio T."/>
            <person name="Abt B."/>
            <person name="Spring S."/>
            <person name="Lapidus A."/>
            <person name="Nolan M."/>
            <person name="Tice H."/>
            <person name="Copeland A."/>
            <person name="Cheng J.F."/>
            <person name="Chen F."/>
            <person name="Bruce D."/>
            <person name="Goodwin L."/>
            <person name="Pitluck S."/>
            <person name="Ivanova N."/>
            <person name="Mavromatis K."/>
            <person name="Mikhailova N."/>
            <person name="Pati A."/>
            <person name="Chen A."/>
            <person name="Palaniappan K."/>
            <person name="Land M."/>
            <person name="Hauser L."/>
            <person name="Chang Y.J."/>
            <person name="Jeffries C.D."/>
            <person name="Chain P."/>
            <person name="Saunders E."/>
            <person name="Detter J.C."/>
            <person name="Brettin T."/>
            <person name="Rohde M."/>
            <person name="Goker M."/>
            <person name="Bristow J."/>
            <person name="Eisen J.A."/>
            <person name="Markowitz V."/>
            <person name="Hugenholtz P."/>
            <person name="Kyrpides N.C."/>
            <person name="Klenk H.P."/>
            <person name="Lucas S."/>
        </authorList>
    </citation>
    <scope>NUCLEOTIDE SEQUENCE [LARGE SCALE GENOMIC DNA]</scope>
    <source>
        <strain evidence="2">ATCC 43595 / DSM 2588 / LMG 13176 / NBRC 15968 / NCIMB 11800 / UQM 2034</strain>
    </source>
</reference>
<evidence type="ECO:0000313" key="1">
    <source>
        <dbReference type="EMBL" id="ACU57656.1"/>
    </source>
</evidence>
<evidence type="ECO:0000313" key="2">
    <source>
        <dbReference type="Proteomes" id="UP000002215"/>
    </source>
</evidence>
<name>A0A979FYW1_CHIPD</name>
<sequence length="109" mass="12510">MIDRQFCDMLAYRLCDAFKYAGDNNLSAFWCDGILLPENVSVSGKRTVVMKAFIDKSGQTAYRMTLKLGNKALSRYTRGLRIEECIPDEGFDSWVWVDTINEEIEVQLN</sequence>